<gene>
    <name evidence="6" type="ORF">OSTQU699_LOCUS10644</name>
</gene>
<evidence type="ECO:0000256" key="3">
    <source>
        <dbReference type="ARBA" id="ARBA00022806"/>
    </source>
</evidence>
<dbReference type="InterPro" id="IPR027417">
    <property type="entry name" value="P-loop_NTPase"/>
</dbReference>
<accession>A0A8S1JE60</accession>
<dbReference type="Gene3D" id="3.40.50.300">
    <property type="entry name" value="P-loop containing nucleotide triphosphate hydrolases"/>
    <property type="match status" value="1"/>
</dbReference>
<dbReference type="GO" id="GO:0005524">
    <property type="term" value="F:ATP binding"/>
    <property type="evidence" value="ECO:0007669"/>
    <property type="project" value="UniProtKB-KW"/>
</dbReference>
<reference evidence="6" key="1">
    <citation type="submission" date="2020-12" db="EMBL/GenBank/DDBJ databases">
        <authorList>
            <person name="Iha C."/>
        </authorList>
    </citation>
    <scope>NUCLEOTIDE SEQUENCE</scope>
</reference>
<keyword evidence="1" id="KW-0547">Nucleotide-binding</keyword>
<dbReference type="OrthoDB" id="10256233at2759"/>
<dbReference type="Pfam" id="PF00271">
    <property type="entry name" value="Helicase_C"/>
    <property type="match status" value="1"/>
</dbReference>
<evidence type="ECO:0000313" key="7">
    <source>
        <dbReference type="Proteomes" id="UP000708148"/>
    </source>
</evidence>
<evidence type="ECO:0000256" key="1">
    <source>
        <dbReference type="ARBA" id="ARBA00022741"/>
    </source>
</evidence>
<sequence>MLCQQASLMCAVQILKQTEREAAAERVQQQLGLDESEYFALPRHIRKAAVSGGVQAMVEAGYTRDDALLRFHDSHGGVPWHQQHVFVAATLPSRGGKSVAADIRELFPQAVWITSQNLHRPIDLVTHQWVQVSAEDCRAVLQSAVQDDPDHKNGRGRTLVFAKDVAASKGVANVLESAGIGCVLYHSKMPAFEREKRLEEFSGRQGGVMVCSDAASRGLDIPEITHVVQADFAASAMDFLHRIGRTGRAGKAGRATSLYTEENAALVDVIKGAIARGQPIDGAFSRRRSFRRKLKRYGRYVPRGELAADHEELSSKSS</sequence>
<organism evidence="6 7">
    <name type="scientific">Ostreobium quekettii</name>
    <dbReference type="NCBI Taxonomy" id="121088"/>
    <lineage>
        <taxon>Eukaryota</taxon>
        <taxon>Viridiplantae</taxon>
        <taxon>Chlorophyta</taxon>
        <taxon>core chlorophytes</taxon>
        <taxon>Ulvophyceae</taxon>
        <taxon>TCBD clade</taxon>
        <taxon>Bryopsidales</taxon>
        <taxon>Ostreobineae</taxon>
        <taxon>Ostreobiaceae</taxon>
        <taxon>Ostreobium</taxon>
    </lineage>
</organism>
<feature type="domain" description="Helicase C-terminal" evidence="5">
    <location>
        <begin position="136"/>
        <end position="298"/>
    </location>
</feature>
<dbReference type="GO" id="GO:0005829">
    <property type="term" value="C:cytosol"/>
    <property type="evidence" value="ECO:0007669"/>
    <property type="project" value="TreeGrafter"/>
</dbReference>
<dbReference type="SMART" id="SM00490">
    <property type="entry name" value="HELICc"/>
    <property type="match status" value="1"/>
</dbReference>
<dbReference type="GO" id="GO:0003724">
    <property type="term" value="F:RNA helicase activity"/>
    <property type="evidence" value="ECO:0007669"/>
    <property type="project" value="TreeGrafter"/>
</dbReference>
<comment type="caution">
    <text evidence="6">The sequence shown here is derived from an EMBL/GenBank/DDBJ whole genome shotgun (WGS) entry which is preliminary data.</text>
</comment>
<keyword evidence="3" id="KW-0347">Helicase</keyword>
<dbReference type="PANTHER" id="PTHR47959:SF1">
    <property type="entry name" value="ATP-DEPENDENT RNA HELICASE DBPA"/>
    <property type="match status" value="1"/>
</dbReference>
<dbReference type="EMBL" id="CAJHUC010003073">
    <property type="protein sequence ID" value="CAD7705289.1"/>
    <property type="molecule type" value="Genomic_DNA"/>
</dbReference>
<protein>
    <recommendedName>
        <fullName evidence="5">Helicase C-terminal domain-containing protein</fullName>
    </recommendedName>
</protein>
<dbReference type="GO" id="GO:0016787">
    <property type="term" value="F:hydrolase activity"/>
    <property type="evidence" value="ECO:0007669"/>
    <property type="project" value="UniProtKB-KW"/>
</dbReference>
<dbReference type="InterPro" id="IPR001650">
    <property type="entry name" value="Helicase_C-like"/>
</dbReference>
<proteinExistence type="predicted"/>
<evidence type="ECO:0000256" key="2">
    <source>
        <dbReference type="ARBA" id="ARBA00022801"/>
    </source>
</evidence>
<evidence type="ECO:0000256" key="4">
    <source>
        <dbReference type="ARBA" id="ARBA00022840"/>
    </source>
</evidence>
<keyword evidence="4" id="KW-0067">ATP-binding</keyword>
<dbReference type="SUPFAM" id="SSF52540">
    <property type="entry name" value="P-loop containing nucleoside triphosphate hydrolases"/>
    <property type="match status" value="1"/>
</dbReference>
<name>A0A8S1JE60_9CHLO</name>
<dbReference type="PANTHER" id="PTHR47959">
    <property type="entry name" value="ATP-DEPENDENT RNA HELICASE RHLE-RELATED"/>
    <property type="match status" value="1"/>
</dbReference>
<keyword evidence="2" id="KW-0378">Hydrolase</keyword>
<evidence type="ECO:0000259" key="5">
    <source>
        <dbReference type="PROSITE" id="PS51194"/>
    </source>
</evidence>
<evidence type="ECO:0000313" key="6">
    <source>
        <dbReference type="EMBL" id="CAD7705289.1"/>
    </source>
</evidence>
<keyword evidence="7" id="KW-1185">Reference proteome</keyword>
<dbReference type="CDD" id="cd18787">
    <property type="entry name" value="SF2_C_DEAD"/>
    <property type="match status" value="1"/>
</dbReference>
<dbReference type="AlphaFoldDB" id="A0A8S1JE60"/>
<dbReference type="InterPro" id="IPR050079">
    <property type="entry name" value="DEAD_box_RNA_helicase"/>
</dbReference>
<dbReference type="PROSITE" id="PS51194">
    <property type="entry name" value="HELICASE_CTER"/>
    <property type="match status" value="1"/>
</dbReference>
<dbReference type="Proteomes" id="UP000708148">
    <property type="component" value="Unassembled WGS sequence"/>
</dbReference>